<keyword evidence="4" id="KW-1185">Reference proteome</keyword>
<evidence type="ECO:0000313" key="3">
    <source>
        <dbReference type="EMBL" id="KAL2713933.1"/>
    </source>
</evidence>
<evidence type="ECO:0000313" key="4">
    <source>
        <dbReference type="Proteomes" id="UP001607302"/>
    </source>
</evidence>
<dbReference type="GO" id="GO:0005525">
    <property type="term" value="F:GTP binding"/>
    <property type="evidence" value="ECO:0007669"/>
    <property type="project" value="UniProtKB-KW"/>
</dbReference>
<evidence type="ECO:0000256" key="1">
    <source>
        <dbReference type="ARBA" id="ARBA00022741"/>
    </source>
</evidence>
<name>A0ABD2A009_VESSQ</name>
<evidence type="ECO:0000256" key="2">
    <source>
        <dbReference type="ARBA" id="ARBA00023134"/>
    </source>
</evidence>
<protein>
    <submittedName>
        <fullName evidence="3">Uncharacterized protein</fullName>
    </submittedName>
</protein>
<organism evidence="3 4">
    <name type="scientific">Vespula squamosa</name>
    <name type="common">Southern yellow jacket</name>
    <name type="synonym">Wasp</name>
    <dbReference type="NCBI Taxonomy" id="30214"/>
    <lineage>
        <taxon>Eukaryota</taxon>
        <taxon>Metazoa</taxon>
        <taxon>Ecdysozoa</taxon>
        <taxon>Arthropoda</taxon>
        <taxon>Hexapoda</taxon>
        <taxon>Insecta</taxon>
        <taxon>Pterygota</taxon>
        <taxon>Neoptera</taxon>
        <taxon>Endopterygota</taxon>
        <taxon>Hymenoptera</taxon>
        <taxon>Apocrita</taxon>
        <taxon>Aculeata</taxon>
        <taxon>Vespoidea</taxon>
        <taxon>Vespidae</taxon>
        <taxon>Vespinae</taxon>
        <taxon>Vespula</taxon>
    </lineage>
</organism>
<sequence>MTNRKFMKQCDNSKIIALTRQIRDELIRLIEIVTSLMAGLVKAISKQYVNTYHAKDDDLVEKTCKLVNERSHLAQSAENLALKKSKNRLLRHFRIGMDSELTN</sequence>
<dbReference type="AlphaFoldDB" id="A0ABD2A009"/>
<keyword evidence="2" id="KW-0342">GTP-binding</keyword>
<comment type="caution">
    <text evidence="3">The sequence shown here is derived from an EMBL/GenBank/DDBJ whole genome shotgun (WGS) entry which is preliminary data.</text>
</comment>
<proteinExistence type="predicted"/>
<gene>
    <name evidence="3" type="ORF">V1478_016490</name>
</gene>
<keyword evidence="1" id="KW-0547">Nucleotide-binding</keyword>
<reference evidence="3 4" key="1">
    <citation type="journal article" date="2024" name="Ann. Entomol. Soc. Am.">
        <title>Genomic analyses of the southern and eastern yellowjacket wasps (Hymenoptera: Vespidae) reveal evolutionary signatures of social life.</title>
        <authorList>
            <person name="Catto M.A."/>
            <person name="Caine P.B."/>
            <person name="Orr S.E."/>
            <person name="Hunt B.G."/>
            <person name="Goodisman M.A.D."/>
        </authorList>
    </citation>
    <scope>NUCLEOTIDE SEQUENCE [LARGE SCALE GENOMIC DNA]</scope>
    <source>
        <strain evidence="3">233</strain>
        <tissue evidence="3">Head and thorax</tissue>
    </source>
</reference>
<dbReference type="Gene3D" id="1.10.1580.10">
    <property type="match status" value="1"/>
</dbReference>
<dbReference type="EMBL" id="JAUDFV010000157">
    <property type="protein sequence ID" value="KAL2713933.1"/>
    <property type="molecule type" value="Genomic_DNA"/>
</dbReference>
<accession>A0ABD2A009</accession>
<dbReference type="InterPro" id="IPR023179">
    <property type="entry name" value="GTP-bd_ortho_bundle_sf"/>
</dbReference>
<dbReference type="Proteomes" id="UP001607302">
    <property type="component" value="Unassembled WGS sequence"/>
</dbReference>